<gene>
    <name evidence="2" type="ORF">J5N97_007702</name>
</gene>
<evidence type="ECO:0008006" key="4">
    <source>
        <dbReference type="Google" id="ProtNLM"/>
    </source>
</evidence>
<keyword evidence="3" id="KW-1185">Reference proteome</keyword>
<name>A0A9D5DCE1_9LILI</name>
<feature type="region of interest" description="Disordered" evidence="1">
    <location>
        <begin position="21"/>
        <end position="68"/>
    </location>
</feature>
<dbReference type="InterPro" id="IPR036047">
    <property type="entry name" value="F-box-like_dom_sf"/>
</dbReference>
<comment type="caution">
    <text evidence="2">The sequence shown here is derived from an EMBL/GenBank/DDBJ whole genome shotgun (WGS) entry which is preliminary data.</text>
</comment>
<reference evidence="2" key="2">
    <citation type="journal article" date="2022" name="Hortic Res">
        <title>The genome of Dioscorea zingiberensis sheds light on the biosynthesis, origin and evolution of the medicinally important diosgenin saponins.</title>
        <authorList>
            <person name="Li Y."/>
            <person name="Tan C."/>
            <person name="Li Z."/>
            <person name="Guo J."/>
            <person name="Li S."/>
            <person name="Chen X."/>
            <person name="Wang C."/>
            <person name="Dai X."/>
            <person name="Yang H."/>
            <person name="Song W."/>
            <person name="Hou L."/>
            <person name="Xu J."/>
            <person name="Tong Z."/>
            <person name="Xu A."/>
            <person name="Yuan X."/>
            <person name="Wang W."/>
            <person name="Yang Q."/>
            <person name="Chen L."/>
            <person name="Sun Z."/>
            <person name="Wang K."/>
            <person name="Pan B."/>
            <person name="Chen J."/>
            <person name="Bao Y."/>
            <person name="Liu F."/>
            <person name="Qi X."/>
            <person name="Gang D.R."/>
            <person name="Wen J."/>
            <person name="Li J."/>
        </authorList>
    </citation>
    <scope>NUCLEOTIDE SEQUENCE</scope>
    <source>
        <strain evidence="2">Dzin_1.0</strain>
    </source>
</reference>
<dbReference type="GO" id="GO:0005634">
    <property type="term" value="C:nucleus"/>
    <property type="evidence" value="ECO:0007669"/>
    <property type="project" value="TreeGrafter"/>
</dbReference>
<reference evidence="2" key="1">
    <citation type="submission" date="2021-03" db="EMBL/GenBank/DDBJ databases">
        <authorList>
            <person name="Li Z."/>
            <person name="Yang C."/>
        </authorList>
    </citation>
    <scope>NUCLEOTIDE SEQUENCE</scope>
    <source>
        <strain evidence="2">Dzin_1.0</strain>
        <tissue evidence="2">Leaf</tissue>
    </source>
</reference>
<evidence type="ECO:0000313" key="2">
    <source>
        <dbReference type="EMBL" id="KAJ0989346.1"/>
    </source>
</evidence>
<dbReference type="PANTHER" id="PTHR47149:SF1">
    <property type="entry name" value="F-BOX PROTEIN RMF"/>
    <property type="match status" value="1"/>
</dbReference>
<evidence type="ECO:0000256" key="1">
    <source>
        <dbReference type="SAM" id="MobiDB-lite"/>
    </source>
</evidence>
<evidence type="ECO:0000313" key="3">
    <source>
        <dbReference type="Proteomes" id="UP001085076"/>
    </source>
</evidence>
<dbReference type="AlphaFoldDB" id="A0A9D5DCE1"/>
<dbReference type="PANTHER" id="PTHR47149">
    <property type="entry name" value="F-BOX PROTEIN RMF"/>
    <property type="match status" value="1"/>
</dbReference>
<dbReference type="EMBL" id="JAGGNH010000001">
    <property type="protein sequence ID" value="KAJ0989346.1"/>
    <property type="molecule type" value="Genomic_DNA"/>
</dbReference>
<organism evidence="2 3">
    <name type="scientific">Dioscorea zingiberensis</name>
    <dbReference type="NCBI Taxonomy" id="325984"/>
    <lineage>
        <taxon>Eukaryota</taxon>
        <taxon>Viridiplantae</taxon>
        <taxon>Streptophyta</taxon>
        <taxon>Embryophyta</taxon>
        <taxon>Tracheophyta</taxon>
        <taxon>Spermatophyta</taxon>
        <taxon>Magnoliopsida</taxon>
        <taxon>Liliopsida</taxon>
        <taxon>Dioscoreales</taxon>
        <taxon>Dioscoreaceae</taxon>
        <taxon>Dioscorea</taxon>
    </lineage>
</organism>
<dbReference type="GO" id="GO:0061458">
    <property type="term" value="P:reproductive system development"/>
    <property type="evidence" value="ECO:0007669"/>
    <property type="project" value="TreeGrafter"/>
</dbReference>
<sequence length="304" mass="34355">MGLAPSRHLFFSSVSKMATTTKAKEVVEVQKRRRSDGGATEHRSPRKRNEVGEAPHAVQRPRKRGSEKVIRKVRERNRPLTIASCTSPHPITTSFLAPHSSFIWYDEDTWTEVAKYLDGKSLMSLGLANHWFYRLIMEDSIWRYAYLRDLQVPLSQRPSPFQWSSLYASAFDGSHSYKFRQPERHIGDICQQIPEILILLAYNRLLTGEMCLGIRLDEDRRVLPRLSLGAADGDAGATKSAREIRSDAERGIRWGGGVHEDLTAADHLLAALIFKASSRAVLENRAYLNSAPFAPFACFSEVDL</sequence>
<dbReference type="Proteomes" id="UP001085076">
    <property type="component" value="Miscellaneous, Linkage group lg01"/>
</dbReference>
<protein>
    <recommendedName>
        <fullName evidence="4">F-box domain-containing protein</fullName>
    </recommendedName>
</protein>
<dbReference type="OrthoDB" id="8062037at2759"/>
<dbReference type="SUPFAM" id="SSF81383">
    <property type="entry name" value="F-box domain"/>
    <property type="match status" value="1"/>
</dbReference>
<feature type="compositionally biased region" description="Basic and acidic residues" evidence="1">
    <location>
        <begin position="22"/>
        <end position="53"/>
    </location>
</feature>
<accession>A0A9D5DCE1</accession>
<proteinExistence type="predicted"/>